<keyword evidence="2" id="KW-1185">Reference proteome</keyword>
<dbReference type="EMBL" id="BNBI01000003">
    <property type="protein sequence ID" value="GHE94755.1"/>
    <property type="molecule type" value="Genomic_DNA"/>
</dbReference>
<dbReference type="AlphaFoldDB" id="A0A919AB33"/>
<proteinExistence type="predicted"/>
<evidence type="ECO:0000313" key="1">
    <source>
        <dbReference type="EMBL" id="GHE94755.1"/>
    </source>
</evidence>
<accession>A0A919AB33</accession>
<dbReference type="Proteomes" id="UP000630718">
    <property type="component" value="Unassembled WGS sequence"/>
</dbReference>
<evidence type="ECO:0000313" key="2">
    <source>
        <dbReference type="Proteomes" id="UP000630718"/>
    </source>
</evidence>
<name>A0A919AB33_9ACTN</name>
<gene>
    <name evidence="1" type="ORF">GCM10018772_18540</name>
</gene>
<reference evidence="1" key="2">
    <citation type="submission" date="2020-09" db="EMBL/GenBank/DDBJ databases">
        <authorList>
            <person name="Sun Q."/>
            <person name="Ohkuma M."/>
        </authorList>
    </citation>
    <scope>NUCLEOTIDE SEQUENCE</scope>
    <source>
        <strain evidence="1">JCM 4477</strain>
    </source>
</reference>
<comment type="caution">
    <text evidence="1">The sequence shown here is derived from an EMBL/GenBank/DDBJ whole genome shotgun (WGS) entry which is preliminary data.</text>
</comment>
<dbReference type="NCBIfam" id="NF033434">
    <property type="entry name" value="AzmA_fam_RiPP"/>
    <property type="match status" value="1"/>
</dbReference>
<dbReference type="RefSeq" id="WP_190203650.1">
    <property type="nucleotide sequence ID" value="NZ_BNBI01000003.1"/>
</dbReference>
<protein>
    <submittedName>
        <fullName evidence="1">Uncharacterized protein</fullName>
    </submittedName>
</protein>
<organism evidence="1 2">
    <name type="scientific">Streptomyces fumanus</name>
    <dbReference type="NCBI Taxonomy" id="67302"/>
    <lineage>
        <taxon>Bacteria</taxon>
        <taxon>Bacillati</taxon>
        <taxon>Actinomycetota</taxon>
        <taxon>Actinomycetes</taxon>
        <taxon>Kitasatosporales</taxon>
        <taxon>Streptomycetaceae</taxon>
        <taxon>Streptomyces</taxon>
    </lineage>
</organism>
<reference evidence="1" key="1">
    <citation type="journal article" date="2014" name="Int. J. Syst. Evol. Microbiol.">
        <title>Complete genome sequence of Corynebacterium casei LMG S-19264T (=DSM 44701T), isolated from a smear-ripened cheese.</title>
        <authorList>
            <consortium name="US DOE Joint Genome Institute (JGI-PGF)"/>
            <person name="Walter F."/>
            <person name="Albersmeier A."/>
            <person name="Kalinowski J."/>
            <person name="Ruckert C."/>
        </authorList>
    </citation>
    <scope>NUCLEOTIDE SEQUENCE</scope>
    <source>
        <strain evidence="1">JCM 4477</strain>
    </source>
</reference>
<sequence>MQQTKPPVELDGEALFEEMVIPESEEAFAGHSCLSWAAPEPTDMVSAPVAS</sequence>